<protein>
    <recommendedName>
        <fullName evidence="3">MepB domain containing protein</fullName>
    </recommendedName>
</protein>
<dbReference type="InterPro" id="IPR038231">
    <property type="entry name" value="MepB-like_sf"/>
</dbReference>
<organism evidence="1 2">
    <name type="scientific">Prescottella agglutinans</name>
    <dbReference type="NCBI Taxonomy" id="1644129"/>
    <lineage>
        <taxon>Bacteria</taxon>
        <taxon>Bacillati</taxon>
        <taxon>Actinomycetota</taxon>
        <taxon>Actinomycetes</taxon>
        <taxon>Mycobacteriales</taxon>
        <taxon>Nocardiaceae</taxon>
        <taxon>Prescottella</taxon>
    </lineage>
</organism>
<keyword evidence="2" id="KW-1185">Reference proteome</keyword>
<sequence length="170" mass="18238">MVSGAVDPDVALVMGLFDVLGVEYSPAVSEPDNADYGAVVSDVGRSTMRFRVGKLTPRKVGLFVSVWRRAPGGSTEPFSAEGNVDVLVVAAREGDRFGAFVFPTEVLVTRGVVSVDGAGGKRGFRVYPPWSATNNAQARRSQQWQCDYFLEMDDGSAVDLDRAGRLFAVA</sequence>
<dbReference type="EMBL" id="JARXVC010000002">
    <property type="protein sequence ID" value="MDH6279863.1"/>
    <property type="molecule type" value="Genomic_DNA"/>
</dbReference>
<gene>
    <name evidence="1" type="ORF">M2280_001072</name>
</gene>
<comment type="caution">
    <text evidence="1">The sequence shown here is derived from an EMBL/GenBank/DDBJ whole genome shotgun (WGS) entry which is preliminary data.</text>
</comment>
<dbReference type="Gene3D" id="3.40.1350.140">
    <property type="entry name" value="MepB-like"/>
    <property type="match status" value="1"/>
</dbReference>
<evidence type="ECO:0008006" key="3">
    <source>
        <dbReference type="Google" id="ProtNLM"/>
    </source>
</evidence>
<accession>A0ABT6M6E8</accession>
<evidence type="ECO:0000313" key="2">
    <source>
        <dbReference type="Proteomes" id="UP001160334"/>
    </source>
</evidence>
<dbReference type="Pfam" id="PF08877">
    <property type="entry name" value="MepB-like"/>
    <property type="match status" value="1"/>
</dbReference>
<proteinExistence type="predicted"/>
<reference evidence="1 2" key="1">
    <citation type="submission" date="2023-04" db="EMBL/GenBank/DDBJ databases">
        <title>Forest soil microbial communities from Buena Vista Peninsula, Colon Province, Panama.</title>
        <authorList>
            <person name="Bouskill N."/>
        </authorList>
    </citation>
    <scope>NUCLEOTIDE SEQUENCE [LARGE SCALE GENOMIC DNA]</scope>
    <source>
        <strain evidence="1 2">CFH S0262</strain>
    </source>
</reference>
<name>A0ABT6M6E8_9NOCA</name>
<evidence type="ECO:0000313" key="1">
    <source>
        <dbReference type="EMBL" id="MDH6279863.1"/>
    </source>
</evidence>
<dbReference type="Proteomes" id="UP001160334">
    <property type="component" value="Unassembled WGS sequence"/>
</dbReference>
<dbReference type="InterPro" id="IPR011235">
    <property type="entry name" value="MepB-like"/>
</dbReference>